<dbReference type="InterPro" id="IPR008146">
    <property type="entry name" value="Gln_synth_cat_dom"/>
</dbReference>
<feature type="domain" description="GS beta-grasp" evidence="17">
    <location>
        <begin position="14"/>
        <end position="98"/>
    </location>
</feature>
<feature type="binding site" evidence="10">
    <location>
        <position position="320"/>
    </location>
    <ligand>
        <name>L-glutamate</name>
        <dbReference type="ChEBI" id="CHEBI:29985"/>
    </ligand>
</feature>
<evidence type="ECO:0000256" key="14">
    <source>
        <dbReference type="PROSITE-ProRule" id="PRU01330"/>
    </source>
</evidence>
<dbReference type="GO" id="GO:0019740">
    <property type="term" value="P:nitrogen utilization"/>
    <property type="evidence" value="ECO:0007669"/>
    <property type="project" value="TreeGrafter"/>
</dbReference>
<dbReference type="PROSITE" id="PS51987">
    <property type="entry name" value="GS_CATALYTIC"/>
    <property type="match status" value="1"/>
</dbReference>
<comment type="cofactor">
    <cofactor evidence="12">
        <name>Mg(2+)</name>
        <dbReference type="ChEBI" id="CHEBI:18420"/>
    </cofactor>
    <text evidence="12">Binds 2 Mg(2+) ions per subunit.</text>
</comment>
<feature type="binding site" evidence="12">
    <location>
        <position position="218"/>
    </location>
    <ligand>
        <name>Mg(2+)</name>
        <dbReference type="ChEBI" id="CHEBI:18420"/>
        <label>1</label>
    </ligand>
</feature>
<keyword evidence="8 11" id="KW-0067">ATP-binding</keyword>
<dbReference type="Pfam" id="PF03951">
    <property type="entry name" value="Gln-synt_N"/>
    <property type="match status" value="1"/>
</dbReference>
<accession>A0A2T2X855</accession>
<proteinExistence type="inferred from homology"/>
<dbReference type="SUPFAM" id="SSF54368">
    <property type="entry name" value="Glutamine synthetase, N-terminal domain"/>
    <property type="match status" value="1"/>
</dbReference>
<evidence type="ECO:0000256" key="11">
    <source>
        <dbReference type="PIRSR" id="PIRSR604809-2"/>
    </source>
</evidence>
<evidence type="ECO:0000256" key="8">
    <source>
        <dbReference type="ARBA" id="ARBA00022840"/>
    </source>
</evidence>
<dbReference type="Proteomes" id="UP000242699">
    <property type="component" value="Unassembled WGS sequence"/>
</dbReference>
<feature type="binding site" evidence="10">
    <location>
        <position position="338"/>
    </location>
    <ligand>
        <name>L-glutamate</name>
        <dbReference type="ChEBI" id="CHEBI:29985"/>
    </ligand>
</feature>
<evidence type="ECO:0000259" key="18">
    <source>
        <dbReference type="PROSITE" id="PS51987"/>
    </source>
</evidence>
<comment type="subcellular location">
    <subcellularLocation>
        <location evidence="1">Cytoplasm</location>
    </subcellularLocation>
</comment>
<feature type="binding site" evidence="10">
    <location>
        <position position="326"/>
    </location>
    <ligand>
        <name>L-glutamate</name>
        <dbReference type="ChEBI" id="CHEBI:29985"/>
    </ligand>
</feature>
<organism evidence="19 20">
    <name type="scientific">Sulfobacillus benefaciens</name>
    <dbReference type="NCBI Taxonomy" id="453960"/>
    <lineage>
        <taxon>Bacteria</taxon>
        <taxon>Bacillati</taxon>
        <taxon>Bacillota</taxon>
        <taxon>Clostridia</taxon>
        <taxon>Eubacteriales</taxon>
        <taxon>Clostridiales Family XVII. Incertae Sedis</taxon>
        <taxon>Sulfobacillus</taxon>
    </lineage>
</organism>
<dbReference type="InterPro" id="IPR027303">
    <property type="entry name" value="Gln_synth_gly_rich_site"/>
</dbReference>
<evidence type="ECO:0000256" key="10">
    <source>
        <dbReference type="PIRSR" id="PIRSR604809-1"/>
    </source>
</evidence>
<feature type="domain" description="GS catalytic" evidence="18">
    <location>
        <begin position="105"/>
        <end position="472"/>
    </location>
</feature>
<dbReference type="PANTHER" id="PTHR43407:SF1">
    <property type="entry name" value="LENGSIN"/>
    <property type="match status" value="1"/>
</dbReference>
<dbReference type="GO" id="GO:0005737">
    <property type="term" value="C:cytoplasm"/>
    <property type="evidence" value="ECO:0007669"/>
    <property type="project" value="UniProtKB-SubCell"/>
</dbReference>
<evidence type="ECO:0000256" key="5">
    <source>
        <dbReference type="ARBA" id="ARBA00022490"/>
    </source>
</evidence>
<feature type="binding site" evidence="10">
    <location>
        <position position="358"/>
    </location>
    <ligand>
        <name>L-glutamate</name>
        <dbReference type="ChEBI" id="CHEBI:29985"/>
    </ligand>
</feature>
<comment type="caution">
    <text evidence="19">The sequence shown here is derived from an EMBL/GenBank/DDBJ whole genome shotgun (WGS) entry which is preliminary data.</text>
</comment>
<feature type="binding site" evidence="11">
    <location>
        <position position="338"/>
    </location>
    <ligand>
        <name>ATP</name>
        <dbReference type="ChEBI" id="CHEBI:30616"/>
    </ligand>
</feature>
<feature type="modified residue" description="O-AMP-tyrosine" evidence="13">
    <location>
        <position position="400"/>
    </location>
</feature>
<dbReference type="Gene3D" id="3.30.590.10">
    <property type="entry name" value="Glutamine synthetase/guanido kinase, catalytic domain"/>
    <property type="match status" value="1"/>
</dbReference>
<keyword evidence="6 16" id="KW-0436">Ligase</keyword>
<dbReference type="InterPro" id="IPR008147">
    <property type="entry name" value="Gln_synt_N"/>
</dbReference>
<name>A0A2T2X855_9FIRM</name>
<dbReference type="InterPro" id="IPR004809">
    <property type="entry name" value="Gln_synth_I"/>
</dbReference>
<evidence type="ECO:0000256" key="2">
    <source>
        <dbReference type="ARBA" id="ARBA00009897"/>
    </source>
</evidence>
<keyword evidence="12" id="KW-0460">Magnesium</keyword>
<reference evidence="19 20" key="1">
    <citation type="journal article" date="2014" name="BMC Genomics">
        <title>Comparison of environmental and isolate Sulfobacillus genomes reveals diverse carbon, sulfur, nitrogen, and hydrogen metabolisms.</title>
        <authorList>
            <person name="Justice N.B."/>
            <person name="Norman A."/>
            <person name="Brown C.T."/>
            <person name="Singh A."/>
            <person name="Thomas B.C."/>
            <person name="Banfield J.F."/>
        </authorList>
    </citation>
    <scope>NUCLEOTIDE SEQUENCE [LARGE SCALE GENOMIC DNA]</scope>
    <source>
        <strain evidence="19">AMDSBA1</strain>
    </source>
</reference>
<comment type="catalytic activity">
    <reaction evidence="9 16">
        <text>L-glutamate + NH4(+) + ATP = L-glutamine + ADP + phosphate + H(+)</text>
        <dbReference type="Rhea" id="RHEA:16169"/>
        <dbReference type="ChEBI" id="CHEBI:15378"/>
        <dbReference type="ChEBI" id="CHEBI:28938"/>
        <dbReference type="ChEBI" id="CHEBI:29985"/>
        <dbReference type="ChEBI" id="CHEBI:30616"/>
        <dbReference type="ChEBI" id="CHEBI:43474"/>
        <dbReference type="ChEBI" id="CHEBI:58359"/>
        <dbReference type="ChEBI" id="CHEBI:456216"/>
        <dbReference type="EC" id="6.3.1.2"/>
    </reaction>
</comment>
<comment type="similarity">
    <text evidence="2 14 15">Belongs to the glutamine synthetase family.</text>
</comment>
<feature type="binding site" evidence="12">
    <location>
        <position position="132"/>
    </location>
    <ligand>
        <name>Mg(2+)</name>
        <dbReference type="ChEBI" id="CHEBI:18420"/>
        <label>1</label>
    </ligand>
</feature>
<feature type="binding site" evidence="11">
    <location>
        <begin position="269"/>
        <end position="271"/>
    </location>
    <ligand>
        <name>ATP</name>
        <dbReference type="ChEBI" id="CHEBI:30616"/>
    </ligand>
</feature>
<evidence type="ECO:0000313" key="19">
    <source>
        <dbReference type="EMBL" id="PSR30665.1"/>
    </source>
</evidence>
<feature type="binding site" evidence="12">
    <location>
        <position position="356"/>
    </location>
    <ligand>
        <name>Mg(2+)</name>
        <dbReference type="ChEBI" id="CHEBI:18420"/>
        <label>1</label>
    </ligand>
</feature>
<dbReference type="EMBL" id="PXYT01000008">
    <property type="protein sequence ID" value="PSR30665.1"/>
    <property type="molecule type" value="Genomic_DNA"/>
</dbReference>
<evidence type="ECO:0000313" key="20">
    <source>
        <dbReference type="Proteomes" id="UP000242699"/>
    </source>
</evidence>
<dbReference type="GO" id="GO:0016020">
    <property type="term" value="C:membrane"/>
    <property type="evidence" value="ECO:0007669"/>
    <property type="project" value="TreeGrafter"/>
</dbReference>
<evidence type="ECO:0000256" key="3">
    <source>
        <dbReference type="ARBA" id="ARBA00012937"/>
    </source>
</evidence>
<dbReference type="PROSITE" id="PS00181">
    <property type="entry name" value="GLNA_ATP"/>
    <property type="match status" value="1"/>
</dbReference>
<evidence type="ECO:0000256" key="9">
    <source>
        <dbReference type="ARBA" id="ARBA00049436"/>
    </source>
</evidence>
<dbReference type="Pfam" id="PF00120">
    <property type="entry name" value="Gln-synt_C"/>
    <property type="match status" value="1"/>
</dbReference>
<evidence type="ECO:0000256" key="4">
    <source>
        <dbReference type="ARBA" id="ARBA00021364"/>
    </source>
</evidence>
<evidence type="ECO:0000256" key="1">
    <source>
        <dbReference type="ARBA" id="ARBA00004496"/>
    </source>
</evidence>
<dbReference type="SUPFAM" id="SSF55931">
    <property type="entry name" value="Glutamine synthetase/guanido kinase"/>
    <property type="match status" value="1"/>
</dbReference>
<dbReference type="InterPro" id="IPR014746">
    <property type="entry name" value="Gln_synth/guanido_kin_cat_dom"/>
</dbReference>
<protein>
    <recommendedName>
        <fullName evidence="4 16">Glutamine synthetase</fullName>
        <ecNumber evidence="3 16">6.3.1.2</ecNumber>
    </recommendedName>
</protein>
<dbReference type="PROSITE" id="PS00180">
    <property type="entry name" value="GLNA_1"/>
    <property type="match status" value="1"/>
</dbReference>
<feature type="binding site" evidence="12">
    <location>
        <position position="267"/>
    </location>
    <ligand>
        <name>Mg(2+)</name>
        <dbReference type="ChEBI" id="CHEBI:18420"/>
        <label>1</label>
    </ligand>
</feature>
<dbReference type="GO" id="GO:0006542">
    <property type="term" value="P:glutamine biosynthetic process"/>
    <property type="evidence" value="ECO:0007669"/>
    <property type="project" value="InterPro"/>
</dbReference>
<dbReference type="GO" id="GO:0046872">
    <property type="term" value="F:metal ion binding"/>
    <property type="evidence" value="ECO:0007669"/>
    <property type="project" value="UniProtKB-KW"/>
</dbReference>
<feature type="binding site" evidence="10">
    <location>
        <begin position="262"/>
        <end position="263"/>
    </location>
    <ligand>
        <name>L-glutamate</name>
        <dbReference type="ChEBI" id="CHEBI:29985"/>
    </ligand>
</feature>
<evidence type="ECO:0000256" key="6">
    <source>
        <dbReference type="ARBA" id="ARBA00022598"/>
    </source>
</evidence>
<dbReference type="PANTHER" id="PTHR43407">
    <property type="entry name" value="GLUTAMINE SYNTHETASE"/>
    <property type="match status" value="1"/>
</dbReference>
<evidence type="ECO:0000256" key="16">
    <source>
        <dbReference type="RuleBase" id="RU004356"/>
    </source>
</evidence>
<keyword evidence="12" id="KW-0479">Metal-binding</keyword>
<evidence type="ECO:0000256" key="12">
    <source>
        <dbReference type="PIRSR" id="PIRSR604809-3"/>
    </source>
</evidence>
<evidence type="ECO:0000259" key="17">
    <source>
        <dbReference type="PROSITE" id="PS51986"/>
    </source>
</evidence>
<gene>
    <name evidence="19" type="primary">glnA</name>
    <name evidence="19" type="ORF">C7B43_05085</name>
</gene>
<keyword evidence="7 11" id="KW-0547">Nucleotide-binding</keyword>
<dbReference type="AlphaFoldDB" id="A0A2T2X855"/>
<dbReference type="InterPro" id="IPR027302">
    <property type="entry name" value="Gln_synth_N_conserv_site"/>
</dbReference>
<dbReference type="GO" id="GO:0004356">
    <property type="term" value="F:glutamine synthetase activity"/>
    <property type="evidence" value="ECO:0007669"/>
    <property type="project" value="UniProtKB-EC"/>
</dbReference>
<dbReference type="GO" id="GO:0005524">
    <property type="term" value="F:ATP binding"/>
    <property type="evidence" value="ECO:0007669"/>
    <property type="project" value="UniProtKB-KW"/>
</dbReference>
<dbReference type="Gene3D" id="3.10.20.70">
    <property type="entry name" value="Glutamine synthetase, N-terminal domain"/>
    <property type="match status" value="1"/>
</dbReference>
<feature type="binding site" evidence="12">
    <location>
        <position position="210"/>
    </location>
    <ligand>
        <name>Mg(2+)</name>
        <dbReference type="ChEBI" id="CHEBI:18420"/>
        <label>1</label>
    </ligand>
</feature>
<evidence type="ECO:0000256" key="7">
    <source>
        <dbReference type="ARBA" id="ARBA00022741"/>
    </source>
</evidence>
<sequence>MVKAEDVLRTIREQNIEMIDVHIIDLPGTWQHVSVPVSEVDEDTFSHGIPFDGSSLRGFRGIEESDMLMIPDPETAVMDPFAAVPTLSLVADITDPQHVPYQRDPRRIARNAEEFLRATGIADTSYWGPELEFFIFDSVRYINQGHYASYLVESQEGFWNSNEPGSLGHTIRNKEGYFPVPPLDSTAALRTEMVKALQNAGIRVEMHHHEVATAGQGEIDLRFNTLTKQADTVMMYKYILRNVAHQHGKTVTFMPKPIFGDNGNGMHVHQSLWKDGKPLFYAEDGYGRMSPTALSYIAGILKHARAILAFSNPSTNSYRRLVPGFEAPVNIVFSHGNRSAAVRIPVTNRPQASRIEFRTPDSTSNPYLAFAAMLMAGLDGVRQGLDPVKEGFGPLDKNIYTLSESEQAEIQSVPGSLAESLEALEQDQAFLLEGGVFSKDLIETWIEYKRINEVNAVNLRPHPMEFELYFNS</sequence>
<dbReference type="InterPro" id="IPR036651">
    <property type="entry name" value="Gln_synt_N_sf"/>
</dbReference>
<evidence type="ECO:0000256" key="15">
    <source>
        <dbReference type="RuleBase" id="RU000384"/>
    </source>
</evidence>
<dbReference type="PROSITE" id="PS51986">
    <property type="entry name" value="GS_BETA_GRASP"/>
    <property type="match status" value="1"/>
</dbReference>
<dbReference type="NCBIfam" id="TIGR00653">
    <property type="entry name" value="GlnA"/>
    <property type="match status" value="1"/>
</dbReference>
<keyword evidence="13" id="KW-0597">Phosphoprotein</keyword>
<feature type="binding site" evidence="11">
    <location>
        <position position="205"/>
    </location>
    <ligand>
        <name>ATP</name>
        <dbReference type="ChEBI" id="CHEBI:30616"/>
    </ligand>
</feature>
<evidence type="ECO:0000256" key="13">
    <source>
        <dbReference type="PIRSR" id="PIRSR604809-50"/>
    </source>
</evidence>
<feature type="binding site" evidence="12">
    <location>
        <position position="130"/>
    </location>
    <ligand>
        <name>Mg(2+)</name>
        <dbReference type="ChEBI" id="CHEBI:18420"/>
        <label>1</label>
    </ligand>
</feature>
<dbReference type="SMART" id="SM01230">
    <property type="entry name" value="Gln-synt_C"/>
    <property type="match status" value="1"/>
</dbReference>
<dbReference type="EC" id="6.3.1.2" evidence="3 16"/>
<keyword evidence="5" id="KW-0963">Cytoplasm</keyword>